<keyword evidence="2" id="KW-1185">Reference proteome</keyword>
<dbReference type="SUPFAM" id="SSF55961">
    <property type="entry name" value="Bet v1-like"/>
    <property type="match status" value="1"/>
</dbReference>
<name>A0ABW9KF14_9BACT</name>
<dbReference type="RefSeq" id="WP_263414209.1">
    <property type="nucleotide sequence ID" value="NZ_BAABBH010000001.1"/>
</dbReference>
<proteinExistence type="predicted"/>
<reference evidence="1 2" key="1">
    <citation type="submission" date="2024-12" db="EMBL/GenBank/DDBJ databases">
        <authorList>
            <person name="Lee Y."/>
        </authorList>
    </citation>
    <scope>NUCLEOTIDE SEQUENCE [LARGE SCALE GENOMIC DNA]</scope>
    <source>
        <strain evidence="1 2">03SUJ4</strain>
    </source>
</reference>
<dbReference type="Proteomes" id="UP001634747">
    <property type="component" value="Unassembled WGS sequence"/>
</dbReference>
<comment type="caution">
    <text evidence="1">The sequence shown here is derived from an EMBL/GenBank/DDBJ whole genome shotgun (WGS) entry which is preliminary data.</text>
</comment>
<dbReference type="EMBL" id="JBJYXY010000001">
    <property type="protein sequence ID" value="MFN2974221.1"/>
    <property type="molecule type" value="Genomic_DNA"/>
</dbReference>
<organism evidence="1 2">
    <name type="scientific">Terriglobus aquaticus</name>
    <dbReference type="NCBI Taxonomy" id="940139"/>
    <lineage>
        <taxon>Bacteria</taxon>
        <taxon>Pseudomonadati</taxon>
        <taxon>Acidobacteriota</taxon>
        <taxon>Terriglobia</taxon>
        <taxon>Terriglobales</taxon>
        <taxon>Acidobacteriaceae</taxon>
        <taxon>Terriglobus</taxon>
    </lineage>
</organism>
<evidence type="ECO:0000313" key="2">
    <source>
        <dbReference type="Proteomes" id="UP001634747"/>
    </source>
</evidence>
<gene>
    <name evidence="1" type="ORF">ACK2TP_00455</name>
</gene>
<dbReference type="Gene3D" id="3.30.530.20">
    <property type="match status" value="1"/>
</dbReference>
<protein>
    <submittedName>
        <fullName evidence="1">SRPBCC family protein</fullName>
    </submittedName>
</protein>
<accession>A0ABW9KF14</accession>
<sequence>MLFTIRDRQLIPAPLHRVFALSTSVPVVQRTLGFQPVAGVTTGHVEANSQVLWRGWLFGLPQFHLTLITDFAAPHTDSRGNHVAYFQDTQARGRFAFFQHGHHMLADGSDRTLLQDEIRFALPFGIAGDLVARVIMLPYIRKTLRSRMNLLSRLATTHEGDPYL</sequence>
<dbReference type="InterPro" id="IPR023393">
    <property type="entry name" value="START-like_dom_sf"/>
</dbReference>
<evidence type="ECO:0000313" key="1">
    <source>
        <dbReference type="EMBL" id="MFN2974221.1"/>
    </source>
</evidence>